<feature type="non-terminal residue" evidence="1">
    <location>
        <position position="1"/>
    </location>
</feature>
<evidence type="ECO:0000313" key="2">
    <source>
        <dbReference type="Proteomes" id="UP000828251"/>
    </source>
</evidence>
<dbReference type="Proteomes" id="UP000828251">
    <property type="component" value="Unassembled WGS sequence"/>
</dbReference>
<accession>A0A9D3UX61</accession>
<keyword evidence="2" id="KW-1185">Reference proteome</keyword>
<protein>
    <submittedName>
        <fullName evidence="1">Uncharacterized protein</fullName>
    </submittedName>
</protein>
<reference evidence="1 2" key="1">
    <citation type="journal article" date="2021" name="Plant Biotechnol. J.">
        <title>Multi-omics assisted identification of the key and species-specific regulatory components of drought-tolerant mechanisms in Gossypium stocksii.</title>
        <authorList>
            <person name="Yu D."/>
            <person name="Ke L."/>
            <person name="Zhang D."/>
            <person name="Wu Y."/>
            <person name="Sun Y."/>
            <person name="Mei J."/>
            <person name="Sun J."/>
            <person name="Sun Y."/>
        </authorList>
    </citation>
    <scope>NUCLEOTIDE SEQUENCE [LARGE SCALE GENOMIC DNA]</scope>
    <source>
        <strain evidence="2">cv. E1</strain>
        <tissue evidence="1">Leaf</tissue>
    </source>
</reference>
<dbReference type="AlphaFoldDB" id="A0A9D3UX61"/>
<evidence type="ECO:0000313" key="1">
    <source>
        <dbReference type="EMBL" id="KAH1063956.1"/>
    </source>
</evidence>
<dbReference type="OrthoDB" id="1114054at2759"/>
<name>A0A9D3UX61_9ROSI</name>
<dbReference type="EMBL" id="JAIQCV010000009">
    <property type="protein sequence ID" value="KAH1063956.1"/>
    <property type="molecule type" value="Genomic_DNA"/>
</dbReference>
<comment type="caution">
    <text evidence="1">The sequence shown here is derived from an EMBL/GenBank/DDBJ whole genome shotgun (WGS) entry which is preliminary data.</text>
</comment>
<gene>
    <name evidence="1" type="ORF">J1N35_028943</name>
</gene>
<organism evidence="1 2">
    <name type="scientific">Gossypium stocksii</name>
    <dbReference type="NCBI Taxonomy" id="47602"/>
    <lineage>
        <taxon>Eukaryota</taxon>
        <taxon>Viridiplantae</taxon>
        <taxon>Streptophyta</taxon>
        <taxon>Embryophyta</taxon>
        <taxon>Tracheophyta</taxon>
        <taxon>Spermatophyta</taxon>
        <taxon>Magnoliopsida</taxon>
        <taxon>eudicotyledons</taxon>
        <taxon>Gunneridae</taxon>
        <taxon>Pentapetalae</taxon>
        <taxon>rosids</taxon>
        <taxon>malvids</taxon>
        <taxon>Malvales</taxon>
        <taxon>Malvaceae</taxon>
        <taxon>Malvoideae</taxon>
        <taxon>Gossypium</taxon>
    </lineage>
</organism>
<proteinExistence type="predicted"/>
<sequence length="89" mass="10153">FRCSGILSTLCDQVWFPNVTMPRSSSSSNSDLIKLPKGPMTRARAKRLQEAISILFAQLWNENKFHVKEEVWVNPSVNPCTFVQVELTQ</sequence>